<reference evidence="3" key="1">
    <citation type="submission" date="2022-11" db="UniProtKB">
        <authorList>
            <consortium name="WormBaseParasite"/>
        </authorList>
    </citation>
    <scope>IDENTIFICATION</scope>
</reference>
<keyword evidence="2" id="KW-1185">Reference proteome</keyword>
<sequence length="267" mass="30450">MLVKWKMLEPFERASNHMYEYASSLSIQLPIAKMLARDLDQMIEGQLQPIVEKMRMLLREKFFYLGEDKIHGLAIFRDARFRDRVADDKAYFSRQEQFRQLKLTIDPTTSNDCSTRKGIAVKEVAVEKAFPESESFSGNLLEEGTDVEEKLNVLTSNKHHLGNTALEQLDNLKKALPNRANRQKIDQVPSYKQISDDQRQAASREKKAEQTDRQLAMALEKSELNLLSHISAYAPGMGLGHPGAYGMISLVSGLNFQVLVFRKRKSS</sequence>
<evidence type="ECO:0000313" key="2">
    <source>
        <dbReference type="Proteomes" id="UP000887574"/>
    </source>
</evidence>
<protein>
    <submittedName>
        <fullName evidence="3">Uncharacterized protein</fullName>
    </submittedName>
</protein>
<accession>A0A915DX74</accession>
<organism evidence="2 3">
    <name type="scientific">Ditylenchus dipsaci</name>
    <dbReference type="NCBI Taxonomy" id="166011"/>
    <lineage>
        <taxon>Eukaryota</taxon>
        <taxon>Metazoa</taxon>
        <taxon>Ecdysozoa</taxon>
        <taxon>Nematoda</taxon>
        <taxon>Chromadorea</taxon>
        <taxon>Rhabditida</taxon>
        <taxon>Tylenchina</taxon>
        <taxon>Tylenchomorpha</taxon>
        <taxon>Sphaerularioidea</taxon>
        <taxon>Anguinidae</taxon>
        <taxon>Anguininae</taxon>
        <taxon>Ditylenchus</taxon>
    </lineage>
</organism>
<evidence type="ECO:0000313" key="3">
    <source>
        <dbReference type="WBParaSite" id="jg24421.2"/>
    </source>
</evidence>
<feature type="compositionally biased region" description="Basic and acidic residues" evidence="1">
    <location>
        <begin position="194"/>
        <end position="208"/>
    </location>
</feature>
<proteinExistence type="predicted"/>
<feature type="region of interest" description="Disordered" evidence="1">
    <location>
        <begin position="179"/>
        <end position="208"/>
    </location>
</feature>
<dbReference type="AlphaFoldDB" id="A0A915DX74"/>
<dbReference type="Proteomes" id="UP000887574">
    <property type="component" value="Unplaced"/>
</dbReference>
<dbReference type="WBParaSite" id="jg24421.2">
    <property type="protein sequence ID" value="jg24421.2"/>
    <property type="gene ID" value="jg24421"/>
</dbReference>
<name>A0A915DX74_9BILA</name>
<evidence type="ECO:0000256" key="1">
    <source>
        <dbReference type="SAM" id="MobiDB-lite"/>
    </source>
</evidence>